<dbReference type="Pfam" id="PF15868">
    <property type="entry name" value="MBF2"/>
    <property type="match status" value="1"/>
</dbReference>
<dbReference type="PANTHER" id="PTHR37685">
    <property type="entry name" value="GEO11136P1-RELATED"/>
    <property type="match status" value="1"/>
</dbReference>
<dbReference type="Proteomes" id="UP000069940">
    <property type="component" value="Unassembled WGS sequence"/>
</dbReference>
<reference evidence="3" key="1">
    <citation type="journal article" date="2015" name="Proc. Natl. Acad. Sci. U.S.A.">
        <title>Genome sequence of the Asian Tiger mosquito, Aedes albopictus, reveals insights into its biology, genetics, and evolution.</title>
        <authorList>
            <person name="Chen X.G."/>
            <person name="Jiang X."/>
            <person name="Gu J."/>
            <person name="Xu M."/>
            <person name="Wu Y."/>
            <person name="Deng Y."/>
            <person name="Zhang C."/>
            <person name="Bonizzoni M."/>
            <person name="Dermauw W."/>
            <person name="Vontas J."/>
            <person name="Armbruster P."/>
            <person name="Huang X."/>
            <person name="Yang Y."/>
            <person name="Zhang H."/>
            <person name="He W."/>
            <person name="Peng H."/>
            <person name="Liu Y."/>
            <person name="Wu K."/>
            <person name="Chen J."/>
            <person name="Lirakis M."/>
            <person name="Topalis P."/>
            <person name="Van Leeuwen T."/>
            <person name="Hall A.B."/>
            <person name="Jiang X."/>
            <person name="Thorpe C."/>
            <person name="Mueller R.L."/>
            <person name="Sun C."/>
            <person name="Waterhouse R.M."/>
            <person name="Yan G."/>
            <person name="Tu Z.J."/>
            <person name="Fang X."/>
            <person name="James A.A."/>
        </authorList>
    </citation>
    <scope>NUCLEOTIDE SEQUENCE [LARGE SCALE GENOMIC DNA]</scope>
    <source>
        <strain evidence="3">Foshan</strain>
    </source>
</reference>
<reference evidence="2" key="2">
    <citation type="submission" date="2025-05" db="UniProtKB">
        <authorList>
            <consortium name="EnsemblMetazoa"/>
        </authorList>
    </citation>
    <scope>IDENTIFICATION</scope>
    <source>
        <strain evidence="2">Foshan</strain>
    </source>
</reference>
<feature type="chain" id="PRO_5045900945" description="Salivary secreted peptide" evidence="1">
    <location>
        <begin position="22"/>
        <end position="113"/>
    </location>
</feature>
<feature type="signal peptide" evidence="1">
    <location>
        <begin position="1"/>
        <end position="21"/>
    </location>
</feature>
<keyword evidence="1" id="KW-0732">Signal</keyword>
<evidence type="ECO:0000256" key="1">
    <source>
        <dbReference type="SAM" id="SignalP"/>
    </source>
</evidence>
<evidence type="ECO:0008006" key="4">
    <source>
        <dbReference type="Google" id="ProtNLM"/>
    </source>
</evidence>
<dbReference type="GeneID" id="115258709"/>
<organism evidence="2 3">
    <name type="scientific">Aedes albopictus</name>
    <name type="common">Asian tiger mosquito</name>
    <name type="synonym">Stegomyia albopicta</name>
    <dbReference type="NCBI Taxonomy" id="7160"/>
    <lineage>
        <taxon>Eukaryota</taxon>
        <taxon>Metazoa</taxon>
        <taxon>Ecdysozoa</taxon>
        <taxon>Arthropoda</taxon>
        <taxon>Hexapoda</taxon>
        <taxon>Insecta</taxon>
        <taxon>Pterygota</taxon>
        <taxon>Neoptera</taxon>
        <taxon>Endopterygota</taxon>
        <taxon>Diptera</taxon>
        <taxon>Nematocera</taxon>
        <taxon>Culicoidea</taxon>
        <taxon>Culicidae</taxon>
        <taxon>Culicinae</taxon>
        <taxon>Aedini</taxon>
        <taxon>Aedes</taxon>
        <taxon>Stegomyia</taxon>
    </lineage>
</organism>
<name>A0ABM2A732_AEDAL</name>
<accession>A0ABM2A732</accession>
<proteinExistence type="predicted"/>
<dbReference type="PANTHER" id="PTHR37685:SF1">
    <property type="entry name" value="GEO11136P1-RELATED"/>
    <property type="match status" value="1"/>
</dbReference>
<sequence>MAKSIIVSAIVAVALLGAIHATDLILGNILPGDRVLHSQGYAAAGVANQVVSRIVNHVGTYNVTAIRAYDRSLNRTGAAHVYSGGLGYRNVSVWLQGRQMGSGYDFLVEIYGR</sequence>
<dbReference type="RefSeq" id="XP_029714923.1">
    <property type="nucleotide sequence ID" value="XM_029859063.2"/>
</dbReference>
<dbReference type="EnsemblMetazoa" id="AALFPA23_025097.R37411">
    <property type="protein sequence ID" value="AALFPA23_025097.P37411"/>
    <property type="gene ID" value="AALFPA23_025097"/>
</dbReference>
<evidence type="ECO:0000313" key="3">
    <source>
        <dbReference type="Proteomes" id="UP000069940"/>
    </source>
</evidence>
<keyword evidence="3" id="KW-1185">Reference proteome</keyword>
<evidence type="ECO:0000313" key="2">
    <source>
        <dbReference type="EnsemblMetazoa" id="AALFPA23_025097.P37411"/>
    </source>
</evidence>
<protein>
    <recommendedName>
        <fullName evidence="4">Salivary secreted peptide</fullName>
    </recommendedName>
</protein>
<dbReference type="InterPro" id="IPR031734">
    <property type="entry name" value="MBF2"/>
</dbReference>